<dbReference type="Pfam" id="PF06568">
    <property type="entry name" value="YjiS-like"/>
    <property type="match status" value="1"/>
</dbReference>
<name>A0A5M6IQS0_9PROT</name>
<sequence length="92" mass="10501">MNIISNATPSLPITQPDRPSLRTWLSRTARRGWHRLLHMAEVIRTRRMLAAMDARMLADIGLSPGDARIEASRWAWDIHPSPRHAGDRDLDP</sequence>
<dbReference type="AlphaFoldDB" id="A0A5M6IQS0"/>
<reference evidence="2 3" key="1">
    <citation type="submission" date="2019-09" db="EMBL/GenBank/DDBJ databases">
        <title>Genome sequence of Rhodovastum atsumiense, a diverse member of the Acetobacteraceae family of non-sulfur purple photosynthetic bacteria.</title>
        <authorList>
            <person name="Meyer T."/>
            <person name="Kyndt J."/>
        </authorList>
    </citation>
    <scope>NUCLEOTIDE SEQUENCE [LARGE SCALE GENOMIC DNA]</scope>
    <source>
        <strain evidence="2 3">DSM 21279</strain>
    </source>
</reference>
<gene>
    <name evidence="2" type="ORF">F1189_18585</name>
</gene>
<feature type="domain" description="YjiS-like" evidence="1">
    <location>
        <begin position="43"/>
        <end position="68"/>
    </location>
</feature>
<comment type="caution">
    <text evidence="2">The sequence shown here is derived from an EMBL/GenBank/DDBJ whole genome shotgun (WGS) entry which is preliminary data.</text>
</comment>
<dbReference type="InterPro" id="IPR009506">
    <property type="entry name" value="YjiS-like"/>
</dbReference>
<evidence type="ECO:0000313" key="3">
    <source>
        <dbReference type="Proteomes" id="UP000325255"/>
    </source>
</evidence>
<evidence type="ECO:0000259" key="1">
    <source>
        <dbReference type="Pfam" id="PF06568"/>
    </source>
</evidence>
<proteinExistence type="predicted"/>
<dbReference type="Proteomes" id="UP000325255">
    <property type="component" value="Unassembled WGS sequence"/>
</dbReference>
<accession>A0A5M6IQS0</accession>
<keyword evidence="3" id="KW-1185">Reference proteome</keyword>
<evidence type="ECO:0000313" key="2">
    <source>
        <dbReference type="EMBL" id="KAA5610630.1"/>
    </source>
</evidence>
<protein>
    <submittedName>
        <fullName evidence="2">DUF1127 domain-containing protein</fullName>
    </submittedName>
</protein>
<dbReference type="EMBL" id="VWPK01000030">
    <property type="protein sequence ID" value="KAA5610630.1"/>
    <property type="molecule type" value="Genomic_DNA"/>
</dbReference>
<organism evidence="2 3">
    <name type="scientific">Rhodovastum atsumiense</name>
    <dbReference type="NCBI Taxonomy" id="504468"/>
    <lineage>
        <taxon>Bacteria</taxon>
        <taxon>Pseudomonadati</taxon>
        <taxon>Pseudomonadota</taxon>
        <taxon>Alphaproteobacteria</taxon>
        <taxon>Acetobacterales</taxon>
        <taxon>Acetobacteraceae</taxon>
        <taxon>Rhodovastum</taxon>
    </lineage>
</organism>